<gene>
    <name evidence="1" type="ORF">TPC1_31748</name>
</gene>
<sequence length="317" mass="36619">KLKENDFVQSIQISMNQMQESISIKSWLANSNFKVSKIAQFSFESENGPEFHSFKQTNQKLWQISSTQTAIVLTNQIILSQKHISQFAQQFGYTDVEVPNLSKERVNQLRESPDLESVNPHPFMLKFNNDGILISFCLIYNLSSVDQFGLNLLVSFSHNVFNFFKKGIMVNQAPELCDVVDFQISMLLEKLERIRLLSSQKIDFGSLEAPEKPQFLSGKLQKLFVDQKYKNFLLKKPKVVEFIEAKTDAGSQKYALESNQKNGQKLNRQNQEQVLIQNKTNIISLKTENQIQKYLKLENGQLKLKFFTTKQIDFAIK</sequence>
<protein>
    <submittedName>
        <fullName evidence="1">Uncharacterized protein</fullName>
    </submittedName>
</protein>
<dbReference type="EMBL" id="GDID01007849">
    <property type="protein sequence ID" value="JAP88757.1"/>
    <property type="molecule type" value="Transcribed_RNA"/>
</dbReference>
<reference evidence="1" key="1">
    <citation type="submission" date="2015-07" db="EMBL/GenBank/DDBJ databases">
        <title>Adaptation to a free-living lifestyle via gene acquisitions in the diplomonad Trepomonas sp. PC1.</title>
        <authorList>
            <person name="Xu F."/>
            <person name="Jerlstrom-Hultqvist J."/>
            <person name="Kolisko M."/>
            <person name="Simpson A.G.B."/>
            <person name="Roger A.J."/>
            <person name="Svard S.G."/>
            <person name="Andersson J.O."/>
        </authorList>
    </citation>
    <scope>NUCLEOTIDE SEQUENCE</scope>
    <source>
        <strain evidence="1">PC1</strain>
    </source>
</reference>
<name>A0A146JWG0_9EUKA</name>
<proteinExistence type="predicted"/>
<feature type="non-terminal residue" evidence="1">
    <location>
        <position position="317"/>
    </location>
</feature>
<evidence type="ECO:0000313" key="1">
    <source>
        <dbReference type="EMBL" id="JAP88757.1"/>
    </source>
</evidence>
<feature type="non-terminal residue" evidence="1">
    <location>
        <position position="1"/>
    </location>
</feature>
<dbReference type="AlphaFoldDB" id="A0A146JWG0"/>
<accession>A0A146JWG0</accession>
<organism evidence="1">
    <name type="scientific">Trepomonas sp. PC1</name>
    <dbReference type="NCBI Taxonomy" id="1076344"/>
    <lineage>
        <taxon>Eukaryota</taxon>
        <taxon>Metamonada</taxon>
        <taxon>Diplomonadida</taxon>
        <taxon>Hexamitidae</taxon>
        <taxon>Hexamitinae</taxon>
        <taxon>Trepomonas</taxon>
    </lineage>
</organism>